<name>A0A8C9FQA1_PAVCR</name>
<protein>
    <submittedName>
        <fullName evidence="1">Uncharacterized protein</fullName>
    </submittedName>
</protein>
<evidence type="ECO:0000313" key="1">
    <source>
        <dbReference type="Ensembl" id="ENSPSTP00000019459.1"/>
    </source>
</evidence>
<dbReference type="AlphaFoldDB" id="A0A8C9FQA1"/>
<reference evidence="1" key="2">
    <citation type="submission" date="2025-09" db="UniProtKB">
        <authorList>
            <consortium name="Ensembl"/>
        </authorList>
    </citation>
    <scope>IDENTIFICATION</scope>
</reference>
<keyword evidence="2" id="KW-1185">Reference proteome</keyword>
<sequence>MSFLPSIKPLWLYILGQKAMESQEEDSLAAGHADRRSRGHLPHCWHCHSCYGHWHPCLCREKDPQQV</sequence>
<reference evidence="1" key="1">
    <citation type="submission" date="2025-08" db="UniProtKB">
        <authorList>
            <consortium name="Ensembl"/>
        </authorList>
    </citation>
    <scope>IDENTIFICATION</scope>
</reference>
<accession>A0A8C9FQA1</accession>
<dbReference type="Ensembl" id="ENSPSTT00000020398.1">
    <property type="protein sequence ID" value="ENSPSTP00000019459.1"/>
    <property type="gene ID" value="ENSPSTG00000014072.1"/>
</dbReference>
<organism evidence="1 2">
    <name type="scientific">Pavo cristatus</name>
    <name type="common">Indian peafowl</name>
    <name type="synonym">Blue peafowl</name>
    <dbReference type="NCBI Taxonomy" id="9049"/>
    <lineage>
        <taxon>Eukaryota</taxon>
        <taxon>Metazoa</taxon>
        <taxon>Chordata</taxon>
        <taxon>Craniata</taxon>
        <taxon>Vertebrata</taxon>
        <taxon>Euteleostomi</taxon>
        <taxon>Archelosauria</taxon>
        <taxon>Archosauria</taxon>
        <taxon>Dinosauria</taxon>
        <taxon>Saurischia</taxon>
        <taxon>Theropoda</taxon>
        <taxon>Coelurosauria</taxon>
        <taxon>Aves</taxon>
        <taxon>Neognathae</taxon>
        <taxon>Galloanserae</taxon>
        <taxon>Galliformes</taxon>
        <taxon>Phasianidae</taxon>
        <taxon>Phasianinae</taxon>
        <taxon>Pavo</taxon>
    </lineage>
</organism>
<evidence type="ECO:0000313" key="2">
    <source>
        <dbReference type="Proteomes" id="UP000694428"/>
    </source>
</evidence>
<proteinExistence type="predicted"/>
<dbReference type="Proteomes" id="UP000694428">
    <property type="component" value="Unplaced"/>
</dbReference>